<protein>
    <submittedName>
        <fullName evidence="3">Regulator of chromosome condensation (RCC1) repeat domain containing protein</fullName>
    </submittedName>
</protein>
<dbReference type="PRINTS" id="PR00633">
    <property type="entry name" value="RCCNDNSATION"/>
</dbReference>
<feature type="repeat" description="RCC1" evidence="2">
    <location>
        <begin position="66"/>
        <end position="119"/>
    </location>
</feature>
<evidence type="ECO:0000256" key="2">
    <source>
        <dbReference type="PROSITE-ProRule" id="PRU00235"/>
    </source>
</evidence>
<evidence type="ECO:0000256" key="1">
    <source>
        <dbReference type="ARBA" id="ARBA00022737"/>
    </source>
</evidence>
<dbReference type="GeneID" id="14914487"/>
<dbReference type="InterPro" id="IPR051625">
    <property type="entry name" value="Signaling_Regulatory_Domain"/>
</dbReference>
<organism evidence="3 4">
    <name type="scientific">Acanthamoeba castellanii (strain ATCC 30010 / Neff)</name>
    <dbReference type="NCBI Taxonomy" id="1257118"/>
    <lineage>
        <taxon>Eukaryota</taxon>
        <taxon>Amoebozoa</taxon>
        <taxon>Discosea</taxon>
        <taxon>Longamoebia</taxon>
        <taxon>Centramoebida</taxon>
        <taxon>Acanthamoebidae</taxon>
        <taxon>Acanthamoeba</taxon>
    </lineage>
</organism>
<gene>
    <name evidence="3" type="ORF">ACA1_366590</name>
</gene>
<dbReference type="PROSITE" id="PS00626">
    <property type="entry name" value="RCC1_2"/>
    <property type="match status" value="1"/>
</dbReference>
<dbReference type="Proteomes" id="UP000011083">
    <property type="component" value="Unassembled WGS sequence"/>
</dbReference>
<dbReference type="OMA" id="VTCGEAH"/>
<feature type="repeat" description="RCC1" evidence="2">
    <location>
        <begin position="120"/>
        <end position="171"/>
    </location>
</feature>
<feature type="repeat" description="RCC1" evidence="2">
    <location>
        <begin position="328"/>
        <end position="388"/>
    </location>
</feature>
<dbReference type="EMBL" id="KB008073">
    <property type="protein sequence ID" value="ELR14047.1"/>
    <property type="molecule type" value="Genomic_DNA"/>
</dbReference>
<dbReference type="AlphaFoldDB" id="L8GM24"/>
<dbReference type="PROSITE" id="PS50012">
    <property type="entry name" value="RCC1_3"/>
    <property type="match status" value="6"/>
</dbReference>
<proteinExistence type="predicted"/>
<dbReference type="VEuPathDB" id="AmoebaDB:ACA1_366590"/>
<dbReference type="KEGG" id="acan:ACA1_366590"/>
<dbReference type="PANTHER" id="PTHR22872:SF2">
    <property type="entry name" value="INHIBITOR OF BRUTON TYROSINE KINASE"/>
    <property type="match status" value="1"/>
</dbReference>
<feature type="repeat" description="RCC1" evidence="2">
    <location>
        <begin position="276"/>
        <end position="327"/>
    </location>
</feature>
<dbReference type="PANTHER" id="PTHR22872">
    <property type="entry name" value="BTK-BINDING PROTEIN-RELATED"/>
    <property type="match status" value="1"/>
</dbReference>
<accession>L8GM24</accession>
<keyword evidence="1" id="KW-0677">Repeat</keyword>
<dbReference type="Gene3D" id="2.130.10.30">
    <property type="entry name" value="Regulator of chromosome condensation 1/beta-lactamase-inhibitor protein II"/>
    <property type="match status" value="1"/>
</dbReference>
<keyword evidence="4" id="KW-1185">Reference proteome</keyword>
<dbReference type="SUPFAM" id="SSF50985">
    <property type="entry name" value="RCC1/BLIP-II"/>
    <property type="match status" value="1"/>
</dbReference>
<dbReference type="RefSeq" id="XP_004336060.1">
    <property type="nucleotide sequence ID" value="XM_004336012.1"/>
</dbReference>
<feature type="repeat" description="RCC1" evidence="2">
    <location>
        <begin position="172"/>
        <end position="223"/>
    </location>
</feature>
<evidence type="ECO:0000313" key="3">
    <source>
        <dbReference type="EMBL" id="ELR14047.1"/>
    </source>
</evidence>
<name>L8GM24_ACACF</name>
<reference evidence="3 4" key="1">
    <citation type="journal article" date="2013" name="Genome Biol.">
        <title>Genome of Acanthamoeba castellanii highlights extensive lateral gene transfer and early evolution of tyrosine kinase signaling.</title>
        <authorList>
            <person name="Clarke M."/>
            <person name="Lohan A.J."/>
            <person name="Liu B."/>
            <person name="Lagkouvardos I."/>
            <person name="Roy S."/>
            <person name="Zafar N."/>
            <person name="Bertelli C."/>
            <person name="Schilde C."/>
            <person name="Kianianmomeni A."/>
            <person name="Burglin T.R."/>
            <person name="Frech C."/>
            <person name="Turcotte B."/>
            <person name="Kopec K.O."/>
            <person name="Synnott J.M."/>
            <person name="Choo C."/>
            <person name="Paponov I."/>
            <person name="Finkler A."/>
            <person name="Soon Heng Tan C."/>
            <person name="Hutchins A.P."/>
            <person name="Weinmeier T."/>
            <person name="Rattei T."/>
            <person name="Chu J.S."/>
            <person name="Gimenez G."/>
            <person name="Irimia M."/>
            <person name="Rigden D.J."/>
            <person name="Fitzpatrick D.A."/>
            <person name="Lorenzo-Morales J."/>
            <person name="Bateman A."/>
            <person name="Chiu C.H."/>
            <person name="Tang P."/>
            <person name="Hegemann P."/>
            <person name="Fromm H."/>
            <person name="Raoult D."/>
            <person name="Greub G."/>
            <person name="Miranda-Saavedra D."/>
            <person name="Chen N."/>
            <person name="Nash P."/>
            <person name="Ginger M.L."/>
            <person name="Horn M."/>
            <person name="Schaap P."/>
            <person name="Caler L."/>
            <person name="Loftus B."/>
        </authorList>
    </citation>
    <scope>NUCLEOTIDE SEQUENCE [LARGE SCALE GENOMIC DNA]</scope>
    <source>
        <strain evidence="3 4">Neff</strain>
    </source>
</reference>
<dbReference type="STRING" id="1257118.L8GM24"/>
<dbReference type="InterPro" id="IPR000408">
    <property type="entry name" value="Reg_chr_condens"/>
</dbReference>
<dbReference type="InterPro" id="IPR009091">
    <property type="entry name" value="RCC1/BLIP-II"/>
</dbReference>
<dbReference type="OrthoDB" id="19558at2759"/>
<dbReference type="Pfam" id="PF00415">
    <property type="entry name" value="RCC1"/>
    <property type="match status" value="6"/>
</dbReference>
<evidence type="ECO:0000313" key="4">
    <source>
        <dbReference type="Proteomes" id="UP000011083"/>
    </source>
</evidence>
<sequence length="390" mass="41184">MQRPTRHGATYVLYTWGDQSLIGREASEDHPADLPCPVLLHVGAEPSASTSSRTGAQIPGDGAAISTISLGGLGSTGRLGHGDERKYRDPTLVQSLHKQGIKAKSVVCGYFHSMVISSKGQVYTCGRGYKGFLGHKNQNNIRSFLLVDALASLKVTQVCAARNHSLVVTSDGQVYSFGFPKHGRLGHGDDAYRRLPTMIEGLRGKKVVQTTCFGAHNAVLTDAGQVFMWGSGTDGKLGQGDNESHFAPVLVRALEGKGIKSIQCGYDFAAAINVEGHLFTWGHGLGGRLGHGDEENRTVPSLVTALAEVPIRAIACGAGHMAAISDMNVLYTWGKNAEGQLGHGDRHDRHGPTVVATLLLAPSEDAPPRGRVAKVSCGANHTASLVSASP</sequence>
<feature type="repeat" description="RCC1" evidence="2">
    <location>
        <begin position="224"/>
        <end position="275"/>
    </location>
</feature>